<comment type="caution">
    <text evidence="3">The sequence shown here is derived from an EMBL/GenBank/DDBJ whole genome shotgun (WGS) entry which is preliminary data.</text>
</comment>
<evidence type="ECO:0008006" key="5">
    <source>
        <dbReference type="Google" id="ProtNLM"/>
    </source>
</evidence>
<keyword evidence="2" id="KW-0732">Signal</keyword>
<sequence length="335" mass="38002">MKKYNYFILFLLTILYSHISYAQDIPVKMKVTIPGNDANNAIGEATAVWRNSTMGPTTLNNWPNEQNWWTMFQTQFADSRYDAQLAFGLNRQEMWLRFHTNSTWQKWKKVIVDDGNGQVGIGTNSPLESLDISSSGMRIGSREFNLEEQAYINIYEGPSSHGVRLSLNGITDKFTLRTRLNGTDKEVLTIPYAGENSGNVGIGMSDPIAKLSVNGNILAKEVKVKTDITVPDYVFEESYNLRTIKDTKAYIQEHKHLPEIPSAAEIAENGFDLGDMDMRLLKKIEELTLHTIQQQDELDALKVENQTLKATEKKMEMLEQKITKLEEILTALLSN</sequence>
<feature type="signal peptide" evidence="2">
    <location>
        <begin position="1"/>
        <end position="22"/>
    </location>
</feature>
<dbReference type="Proteomes" id="UP000619457">
    <property type="component" value="Unassembled WGS sequence"/>
</dbReference>
<dbReference type="RefSeq" id="WP_018473479.1">
    <property type="nucleotide sequence ID" value="NZ_BMWX01000003.1"/>
</dbReference>
<evidence type="ECO:0000256" key="1">
    <source>
        <dbReference type="SAM" id="Coils"/>
    </source>
</evidence>
<reference evidence="3" key="2">
    <citation type="submission" date="2020-09" db="EMBL/GenBank/DDBJ databases">
        <authorList>
            <person name="Sun Q."/>
            <person name="Kim S."/>
        </authorList>
    </citation>
    <scope>NUCLEOTIDE SEQUENCE</scope>
    <source>
        <strain evidence="3">KCTC 12368</strain>
    </source>
</reference>
<keyword evidence="4" id="KW-1185">Reference proteome</keyword>
<protein>
    <recommendedName>
        <fullName evidence="5">Chaperone of endosialidase</fullName>
    </recommendedName>
</protein>
<dbReference type="EMBL" id="BMWX01000003">
    <property type="protein sequence ID" value="GGZ24796.1"/>
    <property type="molecule type" value="Genomic_DNA"/>
</dbReference>
<feature type="coiled-coil region" evidence="1">
    <location>
        <begin position="301"/>
        <end position="335"/>
    </location>
</feature>
<evidence type="ECO:0000256" key="2">
    <source>
        <dbReference type="SAM" id="SignalP"/>
    </source>
</evidence>
<keyword evidence="1" id="KW-0175">Coiled coil</keyword>
<feature type="chain" id="PRO_5036861066" description="Chaperone of endosialidase" evidence="2">
    <location>
        <begin position="23"/>
        <end position="335"/>
    </location>
</feature>
<reference evidence="3" key="1">
    <citation type="journal article" date="2014" name="Int. J. Syst. Evol. Microbiol.">
        <title>Complete genome sequence of Corynebacterium casei LMG S-19264T (=DSM 44701T), isolated from a smear-ripened cheese.</title>
        <authorList>
            <consortium name="US DOE Joint Genome Institute (JGI-PGF)"/>
            <person name="Walter F."/>
            <person name="Albersmeier A."/>
            <person name="Kalinowski J."/>
            <person name="Ruckert C."/>
        </authorList>
    </citation>
    <scope>NUCLEOTIDE SEQUENCE</scope>
    <source>
        <strain evidence="3">KCTC 12368</strain>
    </source>
</reference>
<proteinExistence type="predicted"/>
<accession>A0A918UPH6</accession>
<organism evidence="3 4">
    <name type="scientific">Echinicola pacifica</name>
    <dbReference type="NCBI Taxonomy" id="346377"/>
    <lineage>
        <taxon>Bacteria</taxon>
        <taxon>Pseudomonadati</taxon>
        <taxon>Bacteroidota</taxon>
        <taxon>Cytophagia</taxon>
        <taxon>Cytophagales</taxon>
        <taxon>Cyclobacteriaceae</taxon>
        <taxon>Echinicola</taxon>
    </lineage>
</organism>
<dbReference type="AlphaFoldDB" id="A0A918UPH6"/>
<gene>
    <name evidence="3" type="ORF">GCM10007049_16500</name>
</gene>
<dbReference type="CDD" id="cd19958">
    <property type="entry name" value="pyocin_knob"/>
    <property type="match status" value="1"/>
</dbReference>
<evidence type="ECO:0000313" key="4">
    <source>
        <dbReference type="Proteomes" id="UP000619457"/>
    </source>
</evidence>
<evidence type="ECO:0000313" key="3">
    <source>
        <dbReference type="EMBL" id="GGZ24796.1"/>
    </source>
</evidence>
<name>A0A918UPH6_9BACT</name>